<evidence type="ECO:0000259" key="5">
    <source>
        <dbReference type="PROSITE" id="PS50102"/>
    </source>
</evidence>
<evidence type="ECO:0000313" key="8">
    <source>
        <dbReference type="WBParaSite" id="EVEC_0000256701-mRNA-1"/>
    </source>
</evidence>
<evidence type="ECO:0000256" key="4">
    <source>
        <dbReference type="SAM" id="MobiDB-lite"/>
    </source>
</evidence>
<dbReference type="EMBL" id="UXUI01007349">
    <property type="protein sequence ID" value="VDD87132.1"/>
    <property type="molecule type" value="Genomic_DNA"/>
</dbReference>
<keyword evidence="2 3" id="KW-0694">RNA-binding</keyword>
<feature type="region of interest" description="Disordered" evidence="4">
    <location>
        <begin position="211"/>
        <end position="236"/>
    </location>
</feature>
<reference evidence="8" key="1">
    <citation type="submission" date="2017-02" db="UniProtKB">
        <authorList>
            <consortium name="WormBaseParasite"/>
        </authorList>
    </citation>
    <scope>IDENTIFICATION</scope>
</reference>
<sequence length="430" mass="47397">MANVPSNYVRLRGLPFSAKEDDVRKFLNGLEVLSVTFTLTTMGRASGECYVELVDVASVDEAKKFDKKEMSGRYIEVFSVSEGEVNWMVRHGVLKGGENGMSTNYVVRLRGIPFSATTKDIKEFFDGLEVADVVIDKEPGGRPSGEAFVKFATKQHAELALERNKNHMGARYVEVFRSSTDEMNNAAANANRGYLPRDPPPFRGLMGPRGYERESSRYSGGPMRGPPVRGGFGRPSPYDVPYDRYRRLGSSSYEDDIDFEASTRVFMRGLPYSANALDIEDFFKPLNCVDIKLGYNEDRRPSGDAVVIFSTMAEARDALSRNKKCIGTRYIELFSGANMPPTQKHLTFRRVGGTGGFGGMGPRPGSLSSRGGYIPFDGYVFGISDDYGGGYGGSYGGHGGQQFYNDEYEGRQSGYGRYWGGSGVSVKAAW</sequence>
<dbReference type="GO" id="GO:0003723">
    <property type="term" value="F:RNA binding"/>
    <property type="evidence" value="ECO:0007669"/>
    <property type="project" value="UniProtKB-UniRule"/>
</dbReference>
<keyword evidence="1" id="KW-0677">Repeat</keyword>
<evidence type="ECO:0000256" key="3">
    <source>
        <dbReference type="PROSITE-ProRule" id="PRU00176"/>
    </source>
</evidence>
<feature type="domain" description="RRM" evidence="5">
    <location>
        <begin position="105"/>
        <end position="180"/>
    </location>
</feature>
<dbReference type="CDD" id="cd12254">
    <property type="entry name" value="RRM_hnRNPH_ESRPs_RBM12_like"/>
    <property type="match status" value="2"/>
</dbReference>
<dbReference type="STRING" id="51028.A0A0N4UYB8"/>
<keyword evidence="7" id="KW-1185">Reference proteome</keyword>
<dbReference type="InterPro" id="IPR050666">
    <property type="entry name" value="ESRP"/>
</dbReference>
<dbReference type="OrthoDB" id="431068at2759"/>
<organism evidence="8">
    <name type="scientific">Enterobius vermicularis</name>
    <name type="common">Human pinworm</name>
    <dbReference type="NCBI Taxonomy" id="51028"/>
    <lineage>
        <taxon>Eukaryota</taxon>
        <taxon>Metazoa</taxon>
        <taxon>Ecdysozoa</taxon>
        <taxon>Nematoda</taxon>
        <taxon>Chromadorea</taxon>
        <taxon>Rhabditida</taxon>
        <taxon>Spirurina</taxon>
        <taxon>Oxyuridomorpha</taxon>
        <taxon>Oxyuroidea</taxon>
        <taxon>Oxyuridae</taxon>
        <taxon>Enterobius</taxon>
    </lineage>
</organism>
<protein>
    <submittedName>
        <fullName evidence="8">Heterogeneous nuclear ribonucleoprotein F</fullName>
    </submittedName>
</protein>
<name>A0A0N4UYB8_ENTVE</name>
<dbReference type="Pfam" id="PF00076">
    <property type="entry name" value="RRM_1"/>
    <property type="match status" value="2"/>
</dbReference>
<evidence type="ECO:0000256" key="1">
    <source>
        <dbReference type="ARBA" id="ARBA00022737"/>
    </source>
</evidence>
<dbReference type="AlphaFoldDB" id="A0A0N4UYB8"/>
<evidence type="ECO:0000256" key="2">
    <source>
        <dbReference type="ARBA" id="ARBA00022884"/>
    </source>
</evidence>
<dbReference type="Gene3D" id="3.30.70.330">
    <property type="match status" value="3"/>
</dbReference>
<feature type="domain" description="RRM" evidence="5">
    <location>
        <begin position="263"/>
        <end position="338"/>
    </location>
</feature>
<dbReference type="InterPro" id="IPR035979">
    <property type="entry name" value="RBD_domain_sf"/>
</dbReference>
<evidence type="ECO:0000313" key="6">
    <source>
        <dbReference type="EMBL" id="VDD87132.1"/>
    </source>
</evidence>
<dbReference type="WBParaSite" id="EVEC_0000256701-mRNA-1">
    <property type="protein sequence ID" value="EVEC_0000256701-mRNA-1"/>
    <property type="gene ID" value="EVEC_0000256701"/>
</dbReference>
<accession>A0A0N4UYB8</accession>
<dbReference type="Proteomes" id="UP000274131">
    <property type="component" value="Unassembled WGS sequence"/>
</dbReference>
<proteinExistence type="predicted"/>
<dbReference type="SMART" id="SM00360">
    <property type="entry name" value="RRM"/>
    <property type="match status" value="3"/>
</dbReference>
<gene>
    <name evidence="6" type="ORF">EVEC_LOCUS2275</name>
</gene>
<dbReference type="PANTHER" id="PTHR13976">
    <property type="entry name" value="HETEROGENEOUS NUCLEAR RIBONUCLEOPROTEIN-RELATED"/>
    <property type="match status" value="1"/>
</dbReference>
<dbReference type="SUPFAM" id="SSF54928">
    <property type="entry name" value="RNA-binding domain, RBD"/>
    <property type="match status" value="3"/>
</dbReference>
<reference evidence="6 7" key="2">
    <citation type="submission" date="2018-10" db="EMBL/GenBank/DDBJ databases">
        <authorList>
            <consortium name="Pathogen Informatics"/>
        </authorList>
    </citation>
    <scope>NUCLEOTIDE SEQUENCE [LARGE SCALE GENOMIC DNA]</scope>
</reference>
<dbReference type="PROSITE" id="PS50102">
    <property type="entry name" value="RRM"/>
    <property type="match status" value="2"/>
</dbReference>
<dbReference type="InterPro" id="IPR012677">
    <property type="entry name" value="Nucleotide-bd_a/b_plait_sf"/>
</dbReference>
<dbReference type="InterPro" id="IPR000504">
    <property type="entry name" value="RRM_dom"/>
</dbReference>
<evidence type="ECO:0000313" key="7">
    <source>
        <dbReference type="Proteomes" id="UP000274131"/>
    </source>
</evidence>